<dbReference type="RefSeq" id="WP_149839981.1">
    <property type="nucleotide sequence ID" value="NZ_VUOC01000004.1"/>
</dbReference>
<protein>
    <submittedName>
        <fullName evidence="2">Crp/Fnr family transcriptional regulator</fullName>
    </submittedName>
</protein>
<organism evidence="2 3">
    <name type="scientific">Chitinophaga agrisoli</name>
    <dbReference type="NCBI Taxonomy" id="2607653"/>
    <lineage>
        <taxon>Bacteria</taxon>
        <taxon>Pseudomonadati</taxon>
        <taxon>Bacteroidota</taxon>
        <taxon>Chitinophagia</taxon>
        <taxon>Chitinophagales</taxon>
        <taxon>Chitinophagaceae</taxon>
        <taxon>Chitinophaga</taxon>
    </lineage>
</organism>
<dbReference type="CDD" id="cd00038">
    <property type="entry name" value="CAP_ED"/>
    <property type="match status" value="1"/>
</dbReference>
<name>A0A5B2VKI5_9BACT</name>
<dbReference type="Pfam" id="PF00027">
    <property type="entry name" value="cNMP_binding"/>
    <property type="match status" value="1"/>
</dbReference>
<gene>
    <name evidence="2" type="ORF">F0L74_21550</name>
</gene>
<dbReference type="InterPro" id="IPR018490">
    <property type="entry name" value="cNMP-bd_dom_sf"/>
</dbReference>
<accession>A0A5B2VKI5</accession>
<feature type="domain" description="Cyclic nucleotide-binding" evidence="1">
    <location>
        <begin position="12"/>
        <end position="115"/>
    </location>
</feature>
<dbReference type="SMART" id="SM00100">
    <property type="entry name" value="cNMP"/>
    <property type="match status" value="1"/>
</dbReference>
<evidence type="ECO:0000313" key="2">
    <source>
        <dbReference type="EMBL" id="KAA2238802.1"/>
    </source>
</evidence>
<sequence length="210" mass="24905">MLSYLMKTLDGVHRPLSFELREAIAGIVQHANFRKGEYLLKPRQTCNYLYFVQSGLVRAYEKVENGEITHWFMQEGDMITAPESFFNQVPSDEYVQALEDVEVYYISYEETMRLVAEYREFLLIYAILMVRYYLKSIQRERGLRRSAAIRFASFAVNHPELAKRVPQKYIASFLGMTERTYGQVKKGSTFRPWVLLSLIYMQLLSFFHWR</sequence>
<proteinExistence type="predicted"/>
<dbReference type="InterPro" id="IPR000595">
    <property type="entry name" value="cNMP-bd_dom"/>
</dbReference>
<dbReference type="AlphaFoldDB" id="A0A5B2VKI5"/>
<dbReference type="Gene3D" id="2.60.120.10">
    <property type="entry name" value="Jelly Rolls"/>
    <property type="match status" value="1"/>
</dbReference>
<comment type="caution">
    <text evidence="2">The sequence shown here is derived from an EMBL/GenBank/DDBJ whole genome shotgun (WGS) entry which is preliminary data.</text>
</comment>
<evidence type="ECO:0000313" key="3">
    <source>
        <dbReference type="Proteomes" id="UP000324611"/>
    </source>
</evidence>
<dbReference type="InterPro" id="IPR014710">
    <property type="entry name" value="RmlC-like_jellyroll"/>
</dbReference>
<dbReference type="SUPFAM" id="SSF51206">
    <property type="entry name" value="cAMP-binding domain-like"/>
    <property type="match status" value="1"/>
</dbReference>
<dbReference type="PROSITE" id="PS50042">
    <property type="entry name" value="CNMP_BINDING_3"/>
    <property type="match status" value="1"/>
</dbReference>
<evidence type="ECO:0000259" key="1">
    <source>
        <dbReference type="PROSITE" id="PS50042"/>
    </source>
</evidence>
<reference evidence="2 3" key="2">
    <citation type="submission" date="2019-09" db="EMBL/GenBank/DDBJ databases">
        <authorList>
            <person name="Jin C."/>
        </authorList>
    </citation>
    <scope>NUCLEOTIDE SEQUENCE [LARGE SCALE GENOMIC DNA]</scope>
    <source>
        <strain evidence="2 3">BN140078</strain>
    </source>
</reference>
<dbReference type="EMBL" id="VUOC01000004">
    <property type="protein sequence ID" value="KAA2238802.1"/>
    <property type="molecule type" value="Genomic_DNA"/>
</dbReference>
<keyword evidence="3" id="KW-1185">Reference proteome</keyword>
<reference evidence="2 3" key="1">
    <citation type="submission" date="2019-09" db="EMBL/GenBank/DDBJ databases">
        <title>Chitinophaga ginsengihumi sp. nov., isolated from soil of ginseng rhizosphere.</title>
        <authorList>
            <person name="Lee J."/>
        </authorList>
    </citation>
    <scope>NUCLEOTIDE SEQUENCE [LARGE SCALE GENOMIC DNA]</scope>
    <source>
        <strain evidence="2 3">BN140078</strain>
    </source>
</reference>
<dbReference type="Proteomes" id="UP000324611">
    <property type="component" value="Unassembled WGS sequence"/>
</dbReference>